<dbReference type="InterPro" id="IPR050796">
    <property type="entry name" value="SCF_F-box_component"/>
</dbReference>
<accession>A0A5S9XYW6</accession>
<evidence type="ECO:0000259" key="1">
    <source>
        <dbReference type="PROSITE" id="PS50181"/>
    </source>
</evidence>
<dbReference type="Gene3D" id="1.20.1280.50">
    <property type="match status" value="1"/>
</dbReference>
<dbReference type="NCBIfam" id="TIGR01640">
    <property type="entry name" value="F_box_assoc_1"/>
    <property type="match status" value="1"/>
</dbReference>
<dbReference type="EMBL" id="CACSHJ010000095">
    <property type="protein sequence ID" value="CAA0397340.1"/>
    <property type="molecule type" value="Genomic_DNA"/>
</dbReference>
<dbReference type="ExpressionAtlas" id="A0A5S9XYW6">
    <property type="expression patterns" value="baseline and differential"/>
</dbReference>
<evidence type="ECO:0000313" key="2">
    <source>
        <dbReference type="EMBL" id="CAA0397340.1"/>
    </source>
</evidence>
<organism evidence="2 3">
    <name type="scientific">Arabidopsis thaliana</name>
    <name type="common">Mouse-ear cress</name>
    <dbReference type="NCBI Taxonomy" id="3702"/>
    <lineage>
        <taxon>Eukaryota</taxon>
        <taxon>Viridiplantae</taxon>
        <taxon>Streptophyta</taxon>
        <taxon>Embryophyta</taxon>
        <taxon>Tracheophyta</taxon>
        <taxon>Spermatophyta</taxon>
        <taxon>Magnoliopsida</taxon>
        <taxon>eudicotyledons</taxon>
        <taxon>Gunneridae</taxon>
        <taxon>Pentapetalae</taxon>
        <taxon>rosids</taxon>
        <taxon>malvids</taxon>
        <taxon>Brassicales</taxon>
        <taxon>Brassicaceae</taxon>
        <taxon>Camelineae</taxon>
        <taxon>Arabidopsis</taxon>
    </lineage>
</organism>
<proteinExistence type="predicted"/>
<dbReference type="InterPro" id="IPR001810">
    <property type="entry name" value="F-box_dom"/>
</dbReference>
<dbReference type="Pfam" id="PF07734">
    <property type="entry name" value="FBA_1"/>
    <property type="match status" value="1"/>
</dbReference>
<sequence length="220" mass="25904">MTKSTMITDLPKDLIEEILSRVSMTSMRVVRLTCKSWNTLSNSESFKKMHIGKVTSTREGESRVIMLIDYNVFLMSAVLEDDVDPSIEFKGKLSCLNEQVKISQVFHCEGLLLCILKDDTRIVVWNPYRQETRWMIPRYSHRPYVMNNIRYALGYENNKSGRSLKLLRFIDYCYTEKHICWHEIYNFDSDLWTTLDVTPHWYILSNWSCVQGVSLKGNTY</sequence>
<dbReference type="AlphaFoldDB" id="A0A5S9XYW6"/>
<reference evidence="2 3" key="1">
    <citation type="submission" date="2019-12" db="EMBL/GenBank/DDBJ databases">
        <authorList>
            <person name="Jiao W.-B."/>
            <person name="Schneeberger K."/>
        </authorList>
    </citation>
    <scope>NUCLEOTIDE SEQUENCE [LARGE SCALE GENOMIC DNA]</scope>
    <source>
        <strain evidence="3">cv. C24</strain>
    </source>
</reference>
<feature type="domain" description="F-box" evidence="1">
    <location>
        <begin position="4"/>
        <end position="49"/>
    </location>
</feature>
<dbReference type="InterPro" id="IPR006527">
    <property type="entry name" value="F-box-assoc_dom_typ1"/>
</dbReference>
<dbReference type="CDD" id="cd22157">
    <property type="entry name" value="F-box_AtFBW1-like"/>
    <property type="match status" value="1"/>
</dbReference>
<gene>
    <name evidence="2" type="ORF">C24_LOCUS20046</name>
</gene>
<dbReference type="InterPro" id="IPR017451">
    <property type="entry name" value="F-box-assoc_interact_dom"/>
</dbReference>
<dbReference type="OrthoDB" id="1023747at2759"/>
<dbReference type="PROSITE" id="PS50181">
    <property type="entry name" value="FBOX"/>
    <property type="match status" value="1"/>
</dbReference>
<dbReference type="SUPFAM" id="SSF81383">
    <property type="entry name" value="F-box domain"/>
    <property type="match status" value="1"/>
</dbReference>
<protein>
    <recommendedName>
        <fullName evidence="1">F-box domain-containing protein</fullName>
    </recommendedName>
</protein>
<dbReference type="InterPro" id="IPR036047">
    <property type="entry name" value="F-box-like_dom_sf"/>
</dbReference>
<dbReference type="Pfam" id="PF00646">
    <property type="entry name" value="F-box"/>
    <property type="match status" value="1"/>
</dbReference>
<name>A0A5S9XYW6_ARATH</name>
<evidence type="ECO:0000313" key="3">
    <source>
        <dbReference type="Proteomes" id="UP000434276"/>
    </source>
</evidence>
<dbReference type="Proteomes" id="UP000434276">
    <property type="component" value="Unassembled WGS sequence"/>
</dbReference>
<dbReference type="PANTHER" id="PTHR31672">
    <property type="entry name" value="BNACNNG10540D PROTEIN"/>
    <property type="match status" value="1"/>
</dbReference>
<dbReference type="SMART" id="SM00256">
    <property type="entry name" value="FBOX"/>
    <property type="match status" value="1"/>
</dbReference>